<gene>
    <name evidence="1" type="ORF">HPB50_009976</name>
</gene>
<sequence length="348" mass="37536">MPRDRYKTLSSGTPTEALAIPKPFGATSQRIRDIAVRITRSCTFKRPSHGDEEPVLNEEQDSRARSSSSSSSTSSLQPSGRTRLYPPAQPEIDPSPSWTPKGCLVFVDSSAEFENDRHVAPPEECSARLENTEEAPTGDFEADEQARGSSPSNATRSGCLDPLSASSSGPTCRVCGLGSTTQGSLVPVCKCQDTTGLLHASCLERRLSARNGESPCEACHGRFGPAVEFSTARLLYRWVLFGEPHSQRALLGDLLLLALLTPVAVLSCLLCVRGASKRLMLGDVAQAAGLVTLAVFFTAAYVVWTFFRGASPLPRVRGVGDDARPDAVHGSDTALRRQGWFNHGRWFN</sequence>
<name>A0ACB7S2R1_HYAAI</name>
<accession>A0ACB7S2R1</accession>
<comment type="caution">
    <text evidence="1">The sequence shown here is derived from an EMBL/GenBank/DDBJ whole genome shotgun (WGS) entry which is preliminary data.</text>
</comment>
<protein>
    <submittedName>
        <fullName evidence="1">Uncharacterized protein</fullName>
    </submittedName>
</protein>
<evidence type="ECO:0000313" key="1">
    <source>
        <dbReference type="EMBL" id="KAH6927933.1"/>
    </source>
</evidence>
<dbReference type="Proteomes" id="UP000821845">
    <property type="component" value="Chromosome 6"/>
</dbReference>
<proteinExistence type="predicted"/>
<dbReference type="EMBL" id="CM023486">
    <property type="protein sequence ID" value="KAH6927933.1"/>
    <property type="molecule type" value="Genomic_DNA"/>
</dbReference>
<organism evidence="1 2">
    <name type="scientific">Hyalomma asiaticum</name>
    <name type="common">Tick</name>
    <dbReference type="NCBI Taxonomy" id="266040"/>
    <lineage>
        <taxon>Eukaryota</taxon>
        <taxon>Metazoa</taxon>
        <taxon>Ecdysozoa</taxon>
        <taxon>Arthropoda</taxon>
        <taxon>Chelicerata</taxon>
        <taxon>Arachnida</taxon>
        <taxon>Acari</taxon>
        <taxon>Parasitiformes</taxon>
        <taxon>Ixodida</taxon>
        <taxon>Ixodoidea</taxon>
        <taxon>Ixodidae</taxon>
        <taxon>Hyalomminae</taxon>
        <taxon>Hyalomma</taxon>
    </lineage>
</organism>
<reference evidence="1" key="1">
    <citation type="submission" date="2020-05" db="EMBL/GenBank/DDBJ databases">
        <title>Large-scale comparative analyses of tick genomes elucidate their genetic diversity and vector capacities.</title>
        <authorList>
            <person name="Jia N."/>
            <person name="Wang J."/>
            <person name="Shi W."/>
            <person name="Du L."/>
            <person name="Sun Y."/>
            <person name="Zhan W."/>
            <person name="Jiang J."/>
            <person name="Wang Q."/>
            <person name="Zhang B."/>
            <person name="Ji P."/>
            <person name="Sakyi L.B."/>
            <person name="Cui X."/>
            <person name="Yuan T."/>
            <person name="Jiang B."/>
            <person name="Yang W."/>
            <person name="Lam T.T.-Y."/>
            <person name="Chang Q."/>
            <person name="Ding S."/>
            <person name="Wang X."/>
            <person name="Zhu J."/>
            <person name="Ruan X."/>
            <person name="Zhao L."/>
            <person name="Wei J."/>
            <person name="Que T."/>
            <person name="Du C."/>
            <person name="Cheng J."/>
            <person name="Dai P."/>
            <person name="Han X."/>
            <person name="Huang E."/>
            <person name="Gao Y."/>
            <person name="Liu J."/>
            <person name="Shao H."/>
            <person name="Ye R."/>
            <person name="Li L."/>
            <person name="Wei W."/>
            <person name="Wang X."/>
            <person name="Wang C."/>
            <person name="Yang T."/>
            <person name="Huo Q."/>
            <person name="Li W."/>
            <person name="Guo W."/>
            <person name="Chen H."/>
            <person name="Zhou L."/>
            <person name="Ni X."/>
            <person name="Tian J."/>
            <person name="Zhou Y."/>
            <person name="Sheng Y."/>
            <person name="Liu T."/>
            <person name="Pan Y."/>
            <person name="Xia L."/>
            <person name="Li J."/>
            <person name="Zhao F."/>
            <person name="Cao W."/>
        </authorList>
    </citation>
    <scope>NUCLEOTIDE SEQUENCE</scope>
    <source>
        <strain evidence="1">Hyas-2018</strain>
    </source>
</reference>
<evidence type="ECO:0000313" key="2">
    <source>
        <dbReference type="Proteomes" id="UP000821845"/>
    </source>
</evidence>
<keyword evidence="2" id="KW-1185">Reference proteome</keyword>